<dbReference type="EMBL" id="KV454003">
    <property type="protein sequence ID" value="ODQ46286.1"/>
    <property type="molecule type" value="Genomic_DNA"/>
</dbReference>
<protein>
    <recommendedName>
        <fullName evidence="3">Nicotinamide-nucleotide adenylyltransferase</fullName>
    </recommendedName>
</protein>
<dbReference type="STRING" id="763406.A0A1E3NJM8"/>
<dbReference type="Proteomes" id="UP000094455">
    <property type="component" value="Unassembled WGS sequence"/>
</dbReference>
<evidence type="ECO:0000313" key="1">
    <source>
        <dbReference type="EMBL" id="ODQ46286.1"/>
    </source>
</evidence>
<gene>
    <name evidence="1" type="ORF">PICMEDRAFT_72368</name>
</gene>
<dbReference type="SUPFAM" id="SSF52374">
    <property type="entry name" value="Nucleotidylyl transferase"/>
    <property type="match status" value="1"/>
</dbReference>
<keyword evidence="2" id="KW-1185">Reference proteome</keyword>
<dbReference type="InterPro" id="IPR014729">
    <property type="entry name" value="Rossmann-like_a/b/a_fold"/>
</dbReference>
<evidence type="ECO:0008006" key="3">
    <source>
        <dbReference type="Google" id="ProtNLM"/>
    </source>
</evidence>
<dbReference type="AlphaFoldDB" id="A0A1E3NJM8"/>
<dbReference type="PANTHER" id="PTHR31285">
    <property type="entry name" value="NICOTINAMIDE MONONUCLEOTIDE ADENYLYLTRANSFERASE"/>
    <property type="match status" value="1"/>
</dbReference>
<reference evidence="1 2" key="1">
    <citation type="journal article" date="2016" name="Proc. Natl. Acad. Sci. U.S.A.">
        <title>Comparative genomics of biotechnologically important yeasts.</title>
        <authorList>
            <person name="Riley R."/>
            <person name="Haridas S."/>
            <person name="Wolfe K.H."/>
            <person name="Lopes M.R."/>
            <person name="Hittinger C.T."/>
            <person name="Goeker M."/>
            <person name="Salamov A.A."/>
            <person name="Wisecaver J.H."/>
            <person name="Long T.M."/>
            <person name="Calvey C.H."/>
            <person name="Aerts A.L."/>
            <person name="Barry K.W."/>
            <person name="Choi C."/>
            <person name="Clum A."/>
            <person name="Coughlan A.Y."/>
            <person name="Deshpande S."/>
            <person name="Douglass A.P."/>
            <person name="Hanson S.J."/>
            <person name="Klenk H.-P."/>
            <person name="LaButti K.M."/>
            <person name="Lapidus A."/>
            <person name="Lindquist E.A."/>
            <person name="Lipzen A.M."/>
            <person name="Meier-Kolthoff J.P."/>
            <person name="Ohm R.A."/>
            <person name="Otillar R.P."/>
            <person name="Pangilinan J.L."/>
            <person name="Peng Y."/>
            <person name="Rokas A."/>
            <person name="Rosa C.A."/>
            <person name="Scheuner C."/>
            <person name="Sibirny A.A."/>
            <person name="Slot J.C."/>
            <person name="Stielow J.B."/>
            <person name="Sun H."/>
            <person name="Kurtzman C.P."/>
            <person name="Blackwell M."/>
            <person name="Grigoriev I.V."/>
            <person name="Jeffries T.W."/>
        </authorList>
    </citation>
    <scope>NUCLEOTIDE SEQUENCE [LARGE SCALE GENOMIC DNA]</scope>
    <source>
        <strain evidence="1 2">NRRL Y-2026</strain>
    </source>
</reference>
<organism evidence="1 2">
    <name type="scientific">Pichia membranifaciens NRRL Y-2026</name>
    <dbReference type="NCBI Taxonomy" id="763406"/>
    <lineage>
        <taxon>Eukaryota</taxon>
        <taxon>Fungi</taxon>
        <taxon>Dikarya</taxon>
        <taxon>Ascomycota</taxon>
        <taxon>Saccharomycotina</taxon>
        <taxon>Pichiomycetes</taxon>
        <taxon>Pichiales</taxon>
        <taxon>Pichiaceae</taxon>
        <taxon>Pichia</taxon>
    </lineage>
</organism>
<dbReference type="GO" id="GO:0016887">
    <property type="term" value="F:ATP hydrolysis activity"/>
    <property type="evidence" value="ECO:0007669"/>
    <property type="project" value="TreeGrafter"/>
</dbReference>
<dbReference type="PANTHER" id="PTHR31285:SF0">
    <property type="entry name" value="NICOTINAMIDE MONONUCLEOTIDE ADENYLYLTRANSFERASE"/>
    <property type="match status" value="1"/>
</dbReference>
<dbReference type="GO" id="GO:0005737">
    <property type="term" value="C:cytoplasm"/>
    <property type="evidence" value="ECO:0007669"/>
    <property type="project" value="TreeGrafter"/>
</dbReference>
<sequence length="275" mass="30889">MEALKVVKTFVRSGDSFRLVKCYGDRDVVGPTTRRVLVLDSSFNPPHRGHLAMIKQGVLSLSTHDGITTINTNAVLLLLSVKNADKDSVSVDEYAQRLHMVGLMAEHVCAGLGLSCGVALTDASLFVDKSRLVADWTGRSSGVDNFFLLGFDTLIRFFDPRYYREPLVEAVDPFFRHSKLCVLLRDDKSSRMDLADQKKYMQDLQNGEIDDKDNNRTALPASWRGKVFFCEAKHEWAISSSAIRTAVREQDPVRWQGKVIPTVRAYINGASLYRE</sequence>
<dbReference type="RefSeq" id="XP_019017399.1">
    <property type="nucleotide sequence ID" value="XM_019164178.1"/>
</dbReference>
<proteinExistence type="predicted"/>
<dbReference type="GO" id="GO:0000309">
    <property type="term" value="F:nicotinamide-nucleotide adenylyltransferase activity"/>
    <property type="evidence" value="ECO:0007669"/>
    <property type="project" value="TreeGrafter"/>
</dbReference>
<dbReference type="GeneID" id="30180865"/>
<dbReference type="Gene3D" id="3.40.50.620">
    <property type="entry name" value="HUPs"/>
    <property type="match status" value="1"/>
</dbReference>
<dbReference type="OrthoDB" id="5591297at2759"/>
<evidence type="ECO:0000313" key="2">
    <source>
        <dbReference type="Proteomes" id="UP000094455"/>
    </source>
</evidence>
<dbReference type="GO" id="GO:0005634">
    <property type="term" value="C:nucleus"/>
    <property type="evidence" value="ECO:0007669"/>
    <property type="project" value="TreeGrafter"/>
</dbReference>
<accession>A0A1E3NJM8</accession>
<name>A0A1E3NJM8_9ASCO</name>